<dbReference type="PANTHER" id="PTHR13268">
    <property type="entry name" value="BREAST CARCINOMA AMPLIFIED SEQUENCE 3"/>
    <property type="match status" value="1"/>
</dbReference>
<dbReference type="AlphaFoldDB" id="A0A438MRS5"/>
<evidence type="ECO:0000313" key="2">
    <source>
        <dbReference type="EMBL" id="RVX66365.1"/>
    </source>
</evidence>
<feature type="region of interest" description="Disordered" evidence="1">
    <location>
        <begin position="1"/>
        <end position="198"/>
    </location>
</feature>
<proteinExistence type="predicted"/>
<feature type="compositionally biased region" description="Polar residues" evidence="1">
    <location>
        <begin position="27"/>
        <end position="39"/>
    </location>
</feature>
<comment type="caution">
    <text evidence="2">The sequence shown here is derived from an EMBL/GenBank/DDBJ whole genome shotgun (WGS) entry which is preliminary data.</text>
</comment>
<gene>
    <name evidence="2" type="ORF">B0A52_09973</name>
</gene>
<feature type="compositionally biased region" description="Basic and acidic residues" evidence="1">
    <location>
        <begin position="420"/>
        <end position="431"/>
    </location>
</feature>
<evidence type="ECO:0000256" key="1">
    <source>
        <dbReference type="SAM" id="MobiDB-lite"/>
    </source>
</evidence>
<dbReference type="Proteomes" id="UP000288859">
    <property type="component" value="Unassembled WGS sequence"/>
</dbReference>
<name>A0A438MRS5_EXOME</name>
<dbReference type="GO" id="GO:0005737">
    <property type="term" value="C:cytoplasm"/>
    <property type="evidence" value="ECO:0007669"/>
    <property type="project" value="TreeGrafter"/>
</dbReference>
<dbReference type="GO" id="GO:0006914">
    <property type="term" value="P:autophagy"/>
    <property type="evidence" value="ECO:0007669"/>
    <property type="project" value="InterPro"/>
</dbReference>
<protein>
    <recommendedName>
        <fullName evidence="4">BCAS3 domain-containing protein</fullName>
    </recommendedName>
</protein>
<dbReference type="InterPro" id="IPR045142">
    <property type="entry name" value="BCAS3-like"/>
</dbReference>
<accession>A0A438MRS5</accession>
<dbReference type="PANTHER" id="PTHR13268:SF0">
    <property type="entry name" value="BCAS3 MICROTUBULE ASSOCIATED CELL MIGRATION FACTOR"/>
    <property type="match status" value="1"/>
</dbReference>
<feature type="region of interest" description="Disordered" evidence="1">
    <location>
        <begin position="547"/>
        <end position="578"/>
    </location>
</feature>
<dbReference type="SUPFAM" id="SSF50978">
    <property type="entry name" value="WD40 repeat-like"/>
    <property type="match status" value="1"/>
</dbReference>
<organism evidence="2 3">
    <name type="scientific">Exophiala mesophila</name>
    <name type="common">Black yeast-like fungus</name>
    <dbReference type="NCBI Taxonomy" id="212818"/>
    <lineage>
        <taxon>Eukaryota</taxon>
        <taxon>Fungi</taxon>
        <taxon>Dikarya</taxon>
        <taxon>Ascomycota</taxon>
        <taxon>Pezizomycotina</taxon>
        <taxon>Eurotiomycetes</taxon>
        <taxon>Chaetothyriomycetidae</taxon>
        <taxon>Chaetothyriales</taxon>
        <taxon>Herpotrichiellaceae</taxon>
        <taxon>Exophiala</taxon>
    </lineage>
</organism>
<dbReference type="InterPro" id="IPR036322">
    <property type="entry name" value="WD40_repeat_dom_sf"/>
</dbReference>
<dbReference type="EMBL" id="NAJM01000063">
    <property type="protein sequence ID" value="RVX66365.1"/>
    <property type="molecule type" value="Genomic_DNA"/>
</dbReference>
<dbReference type="VEuPathDB" id="FungiDB:PV10_07755"/>
<dbReference type="GO" id="GO:0042594">
    <property type="term" value="P:response to starvation"/>
    <property type="evidence" value="ECO:0007669"/>
    <property type="project" value="TreeGrafter"/>
</dbReference>
<feature type="compositionally biased region" description="Polar residues" evidence="1">
    <location>
        <begin position="65"/>
        <end position="90"/>
    </location>
</feature>
<feature type="compositionally biased region" description="Low complexity" evidence="1">
    <location>
        <begin position="547"/>
        <end position="558"/>
    </location>
</feature>
<feature type="region of interest" description="Disordered" evidence="1">
    <location>
        <begin position="1039"/>
        <end position="1059"/>
    </location>
</feature>
<dbReference type="OrthoDB" id="3938623at2759"/>
<evidence type="ECO:0008006" key="4">
    <source>
        <dbReference type="Google" id="ProtNLM"/>
    </source>
</evidence>
<feature type="compositionally biased region" description="Polar residues" evidence="1">
    <location>
        <begin position="1"/>
        <end position="12"/>
    </location>
</feature>
<feature type="region of interest" description="Disordered" evidence="1">
    <location>
        <begin position="419"/>
        <end position="446"/>
    </location>
</feature>
<evidence type="ECO:0000313" key="3">
    <source>
        <dbReference type="Proteomes" id="UP000288859"/>
    </source>
</evidence>
<reference evidence="2 3" key="1">
    <citation type="submission" date="2017-03" db="EMBL/GenBank/DDBJ databases">
        <title>Genomes of endolithic fungi from Antarctica.</title>
        <authorList>
            <person name="Coleine C."/>
            <person name="Masonjones S."/>
            <person name="Stajich J.E."/>
        </authorList>
    </citation>
    <scope>NUCLEOTIDE SEQUENCE [LARGE SCALE GENOMIC DNA]</scope>
    <source>
        <strain evidence="2 3">CCFEE 6314</strain>
    </source>
</reference>
<sequence>MPAYNKATSSNLKRTDPYPQPADESDNQSIVADQDSSSRAGKRKTKNAVKSPSVNHLDHADKPSTADQMGPSNTSILGQLQQGFSQSRKTPGQDALNDMNSTQKVSDESTPPLDVWGRSAALSKSPPADAIPGLSISGSPRVEPGFSGRGPFASRSPPISPPLRKARPVSYGSSIPPMPSHPRMSTSPYGYAQGAYGSPPVPPHLPQQHFYGPHDVDLNLPASEARARFQHPTPLKLSYLAGPGQECTNLVFLAIDNGLSILSSNGERLEQIGALHGMPGTVLDACILTWSAGNDPLAEYRPLVAVTLHGTTSLTHDSPTAHEQPHPRARDEVYETRVVVYSLTKGCLITELLRAPSPATMYFGNQSLAANLKLSASGNFFTVTSGTSGEIFVFGIRNSKDGAVFECLAKYWSSLQPHMQRRESSHGRTPDPDVSPADLGRGPESEDATIMSLSGRWLAFAPASTPSPPSIGAVLGEFVTQNKNSLVATAVAPPRPQVNCEVDSPDAETFFSKVAKGFAQEAVKSAKWIGEKGMQTWQNYWKKETSPSISASNASSPPVFSPQLGVTQFPPTHASDSPGLTRDLEVVTIIDLRLLQENLGRRTPESCSVATFRPPGGCSFLSFAPNGLSLMTANRKGDVQYIWDLLQIKYVRSPYSPANEETGRVRQIARYERLSPSTIVDVVWDGPNGHRFALLTRNRTIHVFDLPKAAFQWPPPRAKKHRPMSVPVDNSPLRPDAELSPQGGFLASARNFAGRTQPMLATLRGRAPSVTSGISGIGASGIGLASTTGIKGGRAVAAGLSKSLGAASETVTSIRHANQSRLHLKTVARPGMLIWQQRDGRSVLSVIDATTIKIYYVRMTKPRENRERETVSVFDARKPVGIKLPKVGELLSELERRGEANGQGESPTDEQADSILAMWKIRTTKEASPRMPHPLASAEIETNAPFQPFHSDYRVSVSVLPDAQTLQSGDSLASQNNSPWVFGAELVTSRMATSNPPPIGDDNGSVIYRKTTLAVTGNTPVTEFLDIADEGVTHIVSSTKKKKKKSKTQPALLDEDDKVDSDLTFSKNDRGFEFDIAQTREDGR</sequence>